<dbReference type="EMBL" id="AP027742">
    <property type="protein sequence ID" value="BDZ75882.1"/>
    <property type="molecule type" value="Genomic_DNA"/>
</dbReference>
<keyword evidence="1" id="KW-0472">Membrane</keyword>
<dbReference type="Proteomes" id="UP001305815">
    <property type="component" value="Chromosome"/>
</dbReference>
<evidence type="ECO:0000256" key="1">
    <source>
        <dbReference type="SAM" id="Phobius"/>
    </source>
</evidence>
<evidence type="ECO:0000313" key="2">
    <source>
        <dbReference type="EMBL" id="BDZ75882.1"/>
    </source>
</evidence>
<accession>A0ABN6YYN8</accession>
<protein>
    <submittedName>
        <fullName evidence="2">Uncharacterized protein</fullName>
    </submittedName>
</protein>
<keyword evidence="1" id="KW-1133">Transmembrane helix</keyword>
<sequence>MKYFIQFDAITKNIKEQRSFQDKKGHQWPYLTIEEYKELPEKERRIAGDLRRQDSGSAELTLEDGEALTGLYEYRPGKRWNEKTIGYIPVVPEGEGDEPVCCVRILGRSLVKTILLPLLLLCLLAGIVLGFLWYLRDEEVPGLDEAQIAYHVEGMVNKDPSQIMLPGISQITARAGEEHVEHVLFNPEGNPCYFKFHLVRNDTGEELYTSGLVEPGNAVMEFDLTEPLEAGSYEVTVQVETHPVDDPEGEMNQGAIKTTLVVE</sequence>
<keyword evidence="3" id="KW-1185">Reference proteome</keyword>
<evidence type="ECO:0000313" key="3">
    <source>
        <dbReference type="Proteomes" id="UP001305815"/>
    </source>
</evidence>
<feature type="transmembrane region" description="Helical" evidence="1">
    <location>
        <begin position="114"/>
        <end position="135"/>
    </location>
</feature>
<proteinExistence type="predicted"/>
<organism evidence="2 3">
    <name type="scientific">Claveliimonas bilis</name>
    <dbReference type="NCBI Taxonomy" id="3028070"/>
    <lineage>
        <taxon>Bacteria</taxon>
        <taxon>Bacillati</taxon>
        <taxon>Bacillota</taxon>
        <taxon>Clostridia</taxon>
        <taxon>Lachnospirales</taxon>
        <taxon>Lachnospiraceae</taxon>
        <taxon>Claveliimonas</taxon>
    </lineage>
</organism>
<keyword evidence="1" id="KW-0812">Transmembrane</keyword>
<reference evidence="3" key="1">
    <citation type="journal article" date="2023" name="Int. J. Syst. Evol. Microbiol.">
        <title>Claveliimonas bilis gen. nov., sp. nov., deoxycholic acid-producing bacteria isolated from human faeces, and reclassification of Sellimonas monacensis Zenner et al. 2021 as Claveliimonas monacensis comb. nov.</title>
        <authorList>
            <person name="Hisatomi A."/>
            <person name="Kastawa N.W.E.P.G."/>
            <person name="Song I."/>
            <person name="Ohkuma M."/>
            <person name="Fukiya S."/>
            <person name="Sakamoto M."/>
        </authorList>
    </citation>
    <scope>NUCLEOTIDE SEQUENCE [LARGE SCALE GENOMIC DNA]</scope>
    <source>
        <strain evidence="3">12BBH14</strain>
    </source>
</reference>
<name>A0ABN6YYN8_9FIRM</name>
<gene>
    <name evidence="2" type="ORF">Lac1_00650</name>
</gene>
<dbReference type="RefSeq" id="WP_316265941.1">
    <property type="nucleotide sequence ID" value="NZ_AP027742.1"/>
</dbReference>